<accession>A0A398CSM4</accession>
<dbReference type="RefSeq" id="WP_119148820.1">
    <property type="nucleotide sequence ID" value="NZ_JBHSOV010000021.1"/>
</dbReference>
<dbReference type="EMBL" id="QXJM01000030">
    <property type="protein sequence ID" value="RIE03748.1"/>
    <property type="molecule type" value="Genomic_DNA"/>
</dbReference>
<reference evidence="1 2" key="1">
    <citation type="submission" date="2018-09" db="EMBL/GenBank/DDBJ databases">
        <title>Cohnella cavernae sp. nov., isolated from a karst cave.</title>
        <authorList>
            <person name="Zhu H."/>
        </authorList>
    </citation>
    <scope>NUCLEOTIDE SEQUENCE [LARGE SCALE GENOMIC DNA]</scope>
    <source>
        <strain evidence="1 2">K2E09-144</strain>
    </source>
</reference>
<dbReference type="AlphaFoldDB" id="A0A398CSM4"/>
<sequence>MPYTLEQWNKRIGGRTDLSTYITHLTRATSDLTTGKVLMKILSDQKIIGSNPGSPGFIVGNNPAVCFQDTPLLSLGQNILHEQDYRKQMEKSGVPKVKVRYLPYGLAFRKVYAYNKGARPVIYESTELAKTLLPEEEHWRIVNFNLSNKENIIDWTHEREWRIKGDFEFQLSEAVLLVSNETAYKWFIDNDNKNLLKKLAGVVCLRAVIF</sequence>
<dbReference type="Proteomes" id="UP000266340">
    <property type="component" value="Unassembled WGS sequence"/>
</dbReference>
<gene>
    <name evidence="1" type="ORF">D3H35_09325</name>
</gene>
<protein>
    <submittedName>
        <fullName evidence="1">DUF2971 domain-containing protein</fullName>
    </submittedName>
</protein>
<name>A0A398CSM4_9BACL</name>
<proteinExistence type="predicted"/>
<organism evidence="1 2">
    <name type="scientific">Cohnella faecalis</name>
    <dbReference type="NCBI Taxonomy" id="2315694"/>
    <lineage>
        <taxon>Bacteria</taxon>
        <taxon>Bacillati</taxon>
        <taxon>Bacillota</taxon>
        <taxon>Bacilli</taxon>
        <taxon>Bacillales</taxon>
        <taxon>Paenibacillaceae</taxon>
        <taxon>Cohnella</taxon>
    </lineage>
</organism>
<dbReference type="OrthoDB" id="2451827at2"/>
<keyword evidence="2" id="KW-1185">Reference proteome</keyword>
<evidence type="ECO:0000313" key="2">
    <source>
        <dbReference type="Proteomes" id="UP000266340"/>
    </source>
</evidence>
<evidence type="ECO:0000313" key="1">
    <source>
        <dbReference type="EMBL" id="RIE03748.1"/>
    </source>
</evidence>
<comment type="caution">
    <text evidence="1">The sequence shown here is derived from an EMBL/GenBank/DDBJ whole genome shotgun (WGS) entry which is preliminary data.</text>
</comment>